<dbReference type="PATRIC" id="fig|999432.5.peg.753"/>
<keyword evidence="1" id="KW-0812">Transmembrane</keyword>
<sequence length="56" mass="6747">MIEQILVFLFLMVIGSIFLIFRALVFRELHKKNTYVFIIIYNIFILIVLLKVLLNF</sequence>
<name>A0A0E2E6C6_TREDN</name>
<comment type="caution">
    <text evidence="2">The sequence shown here is derived from an EMBL/GenBank/DDBJ whole genome shotgun (WGS) entry which is preliminary data.</text>
</comment>
<proteinExistence type="predicted"/>
<accession>A0A0E2E6C6</accession>
<evidence type="ECO:0000313" key="2">
    <source>
        <dbReference type="EMBL" id="EMB34959.1"/>
    </source>
</evidence>
<dbReference type="Proteomes" id="UP000011705">
    <property type="component" value="Chromosome"/>
</dbReference>
<reference evidence="2" key="1">
    <citation type="submission" date="2012-01" db="EMBL/GenBank/DDBJ databases">
        <title>The Genome Sequence of Treponema denticola H-22.</title>
        <authorList>
            <consortium name="The Broad Institute Genome Sequencing Platform"/>
            <person name="Earl A."/>
            <person name="Ward D."/>
            <person name="Feldgarden M."/>
            <person name="Gevers D."/>
            <person name="Blanton J.M."/>
            <person name="Fenno C.J."/>
            <person name="Baranova O.V."/>
            <person name="Mathney J."/>
            <person name="Dewhirst F.E."/>
            <person name="Izard J."/>
            <person name="Young S.K."/>
            <person name="Zeng Q."/>
            <person name="Gargeya S."/>
            <person name="Fitzgerald M."/>
            <person name="Haas B."/>
            <person name="Abouelleil A."/>
            <person name="Alvarado L."/>
            <person name="Arachchi H.M."/>
            <person name="Berlin A."/>
            <person name="Chapman S.B."/>
            <person name="Gearin G."/>
            <person name="Goldberg J."/>
            <person name="Griggs A."/>
            <person name="Gujja S."/>
            <person name="Hansen M."/>
            <person name="Heiman D."/>
            <person name="Howarth C."/>
            <person name="Larimer J."/>
            <person name="Lui A."/>
            <person name="MacDonald P.J.P."/>
            <person name="McCowen C."/>
            <person name="Montmayeur A."/>
            <person name="Murphy C."/>
            <person name="Neiman D."/>
            <person name="Pearson M."/>
            <person name="Priest M."/>
            <person name="Roberts A."/>
            <person name="Saif S."/>
            <person name="Shea T."/>
            <person name="Sisk P."/>
            <person name="Stolte C."/>
            <person name="Sykes S."/>
            <person name="Wortman J."/>
            <person name="Nusbaum C."/>
            <person name="Birren B."/>
        </authorList>
    </citation>
    <scope>NUCLEOTIDE SEQUENCE [LARGE SCALE GENOMIC DNA]</scope>
    <source>
        <strain evidence="2">H-22</strain>
    </source>
</reference>
<keyword evidence="1" id="KW-1133">Transmembrane helix</keyword>
<dbReference type="EMBL" id="AGDV01000006">
    <property type="protein sequence ID" value="EMB34959.1"/>
    <property type="molecule type" value="Genomic_DNA"/>
</dbReference>
<keyword evidence="1" id="KW-0472">Membrane</keyword>
<protein>
    <submittedName>
        <fullName evidence="2">Uncharacterized protein</fullName>
    </submittedName>
</protein>
<feature type="transmembrane region" description="Helical" evidence="1">
    <location>
        <begin position="6"/>
        <end position="25"/>
    </location>
</feature>
<gene>
    <name evidence="2" type="ORF">HMPREF9726_00725</name>
</gene>
<dbReference type="HOGENOM" id="CLU_212259_0_0_12"/>
<evidence type="ECO:0000256" key="1">
    <source>
        <dbReference type="SAM" id="Phobius"/>
    </source>
</evidence>
<organism evidence="2">
    <name type="scientific">Treponema denticola H-22</name>
    <dbReference type="NCBI Taxonomy" id="999432"/>
    <lineage>
        <taxon>Bacteria</taxon>
        <taxon>Pseudomonadati</taxon>
        <taxon>Spirochaetota</taxon>
        <taxon>Spirochaetia</taxon>
        <taxon>Spirochaetales</taxon>
        <taxon>Treponemataceae</taxon>
        <taxon>Treponema</taxon>
    </lineage>
</organism>
<dbReference type="AlphaFoldDB" id="A0A0E2E6C6"/>
<feature type="transmembrane region" description="Helical" evidence="1">
    <location>
        <begin position="34"/>
        <end position="54"/>
    </location>
</feature>